<keyword evidence="2" id="KW-1185">Reference proteome</keyword>
<accession>A0ACB8TPE2</accession>
<organism evidence="1 2">
    <name type="scientific">Irpex rosettiformis</name>
    <dbReference type="NCBI Taxonomy" id="378272"/>
    <lineage>
        <taxon>Eukaryota</taxon>
        <taxon>Fungi</taxon>
        <taxon>Dikarya</taxon>
        <taxon>Basidiomycota</taxon>
        <taxon>Agaricomycotina</taxon>
        <taxon>Agaricomycetes</taxon>
        <taxon>Polyporales</taxon>
        <taxon>Irpicaceae</taxon>
        <taxon>Irpex</taxon>
    </lineage>
</organism>
<proteinExistence type="predicted"/>
<comment type="caution">
    <text evidence="1">The sequence shown here is derived from an EMBL/GenBank/DDBJ whole genome shotgun (WGS) entry which is preliminary data.</text>
</comment>
<evidence type="ECO:0000313" key="2">
    <source>
        <dbReference type="Proteomes" id="UP001055072"/>
    </source>
</evidence>
<dbReference type="Proteomes" id="UP001055072">
    <property type="component" value="Unassembled WGS sequence"/>
</dbReference>
<reference evidence="1" key="1">
    <citation type="journal article" date="2021" name="Environ. Microbiol.">
        <title>Gene family expansions and transcriptome signatures uncover fungal adaptations to wood decay.</title>
        <authorList>
            <person name="Hage H."/>
            <person name="Miyauchi S."/>
            <person name="Viragh M."/>
            <person name="Drula E."/>
            <person name="Min B."/>
            <person name="Chaduli D."/>
            <person name="Navarro D."/>
            <person name="Favel A."/>
            <person name="Norest M."/>
            <person name="Lesage-Meessen L."/>
            <person name="Balint B."/>
            <person name="Merenyi Z."/>
            <person name="de Eugenio L."/>
            <person name="Morin E."/>
            <person name="Martinez A.T."/>
            <person name="Baldrian P."/>
            <person name="Stursova M."/>
            <person name="Martinez M.J."/>
            <person name="Novotny C."/>
            <person name="Magnuson J.K."/>
            <person name="Spatafora J.W."/>
            <person name="Maurice S."/>
            <person name="Pangilinan J."/>
            <person name="Andreopoulos W."/>
            <person name="LaButti K."/>
            <person name="Hundley H."/>
            <person name="Na H."/>
            <person name="Kuo A."/>
            <person name="Barry K."/>
            <person name="Lipzen A."/>
            <person name="Henrissat B."/>
            <person name="Riley R."/>
            <person name="Ahrendt S."/>
            <person name="Nagy L.G."/>
            <person name="Grigoriev I.V."/>
            <person name="Martin F."/>
            <person name="Rosso M.N."/>
        </authorList>
    </citation>
    <scope>NUCLEOTIDE SEQUENCE</scope>
    <source>
        <strain evidence="1">CBS 384.51</strain>
    </source>
</reference>
<evidence type="ECO:0000313" key="1">
    <source>
        <dbReference type="EMBL" id="KAI0083864.1"/>
    </source>
</evidence>
<sequence length="703" mass="76408">MAGLSILARSFALLALARTVCSQSVQPLPIPNSFPHDYPGKPNGDFSPEWQNYYLVKDGSLPNVTFPLSRNWAGSITVNRTNHPNDTLFFWAFEHKKGSLTSNATDEPWAIWLNGGPGASSMLGLLLENGPLLVTDNGSLRSNNASWANLVDYVWVDQPVGTGYSTAESDGGYVFDEDEMGADFLNFLRNLVKIFPSLATRPLLLTGESYAGTYIPYITKALFSTPQPPVNLSKIAIGNGAIGSVTEIELLPAVSIIETYPQLIGYDAEVYQYFKTQAHLCGYDFNLTYPQQGKFPSVGDPSPPTEPFRATALAKQPSALLKKRFNALIHAVEAPEAGIVRRDADPTRAEVEAREQKRRAWLAKKNSLLRNRDLSGRANGTIDPWYGCFLTNEVQDYALNFSMPWNLSQEIVVPSLDDYGPYNVYNLVDARAPPLAIDPSIFLNDAKTKAALHAPTSKNWTLQINYPFNSSFTHINGSNPFGDPSIEPVAFLDDLATNATEHGVKVIIYLGNDDSVVPHISSEISIQNTTFGGIQGFTRKPDTPWYDDSGKFAGVVHQERNWTYILVAEAGHEVPEYQPESAFVMYREFILGNNQTGLLTNSSATAIGGEDSSLVVGPNNILFGENSILYGSGTRTSFYAAPSATIASWRSYFAGVVATESAAAASASATAGDHASSDGIVSFGEARVWWIAASFGVAAALTL</sequence>
<gene>
    <name evidence="1" type="ORF">BDY19DRAFT_998166</name>
</gene>
<name>A0ACB8TPE2_9APHY</name>
<dbReference type="EMBL" id="MU274951">
    <property type="protein sequence ID" value="KAI0083864.1"/>
    <property type="molecule type" value="Genomic_DNA"/>
</dbReference>
<protein>
    <submittedName>
        <fullName evidence="1">Alpha/beta-hydrolase</fullName>
    </submittedName>
</protein>